<comment type="caution">
    <text evidence="1">The sequence shown here is derived from an EMBL/GenBank/DDBJ whole genome shotgun (WGS) entry which is preliminary data.</text>
</comment>
<dbReference type="EMBL" id="CM055755">
    <property type="protein sequence ID" value="KAJ7990149.1"/>
    <property type="molecule type" value="Genomic_DNA"/>
</dbReference>
<accession>A0ACC2FFP3</accession>
<organism evidence="1 2">
    <name type="scientific">Dallia pectoralis</name>
    <name type="common">Alaska blackfish</name>
    <dbReference type="NCBI Taxonomy" id="75939"/>
    <lineage>
        <taxon>Eukaryota</taxon>
        <taxon>Metazoa</taxon>
        <taxon>Chordata</taxon>
        <taxon>Craniata</taxon>
        <taxon>Vertebrata</taxon>
        <taxon>Euteleostomi</taxon>
        <taxon>Actinopterygii</taxon>
        <taxon>Neopterygii</taxon>
        <taxon>Teleostei</taxon>
        <taxon>Protacanthopterygii</taxon>
        <taxon>Esociformes</taxon>
        <taxon>Umbridae</taxon>
        <taxon>Dallia</taxon>
    </lineage>
</organism>
<gene>
    <name evidence="1" type="ORF">DPEC_G00297330</name>
</gene>
<proteinExistence type="predicted"/>
<reference evidence="1" key="1">
    <citation type="submission" date="2021-05" db="EMBL/GenBank/DDBJ databases">
        <authorList>
            <person name="Pan Q."/>
            <person name="Jouanno E."/>
            <person name="Zahm M."/>
            <person name="Klopp C."/>
            <person name="Cabau C."/>
            <person name="Louis A."/>
            <person name="Berthelot C."/>
            <person name="Parey E."/>
            <person name="Roest Crollius H."/>
            <person name="Montfort J."/>
            <person name="Robinson-Rechavi M."/>
            <person name="Bouchez O."/>
            <person name="Lampietro C."/>
            <person name="Lopez Roques C."/>
            <person name="Donnadieu C."/>
            <person name="Postlethwait J."/>
            <person name="Bobe J."/>
            <person name="Dillon D."/>
            <person name="Chandos A."/>
            <person name="von Hippel F."/>
            <person name="Guiguen Y."/>
        </authorList>
    </citation>
    <scope>NUCLEOTIDE SEQUENCE</scope>
    <source>
        <strain evidence="1">YG-Jan2019</strain>
    </source>
</reference>
<protein>
    <submittedName>
        <fullName evidence="1">Uncharacterized protein</fullName>
    </submittedName>
</protein>
<keyword evidence="2" id="KW-1185">Reference proteome</keyword>
<name>A0ACC2FFP3_DALPE</name>
<evidence type="ECO:0000313" key="1">
    <source>
        <dbReference type="EMBL" id="KAJ7990149.1"/>
    </source>
</evidence>
<evidence type="ECO:0000313" key="2">
    <source>
        <dbReference type="Proteomes" id="UP001157502"/>
    </source>
</evidence>
<sequence length="70" mass="7123">MSWDNVAEIAQSQLGRQALLRASEPAEALTGKTESSSSVTAVGGGRSQRTGNAGAPACRHVGPETLAVET</sequence>
<dbReference type="Proteomes" id="UP001157502">
    <property type="component" value="Chromosome 28"/>
</dbReference>